<comment type="caution">
    <text evidence="1">The sequence shown here is derived from an EMBL/GenBank/DDBJ whole genome shotgun (WGS) entry which is preliminary data.</text>
</comment>
<dbReference type="Proteomes" id="UP000248132">
    <property type="component" value="Unassembled WGS sequence"/>
</dbReference>
<protein>
    <submittedName>
        <fullName evidence="1">Uncharacterized protein DUF4363</fullName>
    </submittedName>
</protein>
<dbReference type="AlphaFoldDB" id="A0A318XSW0"/>
<dbReference type="InterPro" id="IPR025373">
    <property type="entry name" value="DUF4363"/>
</dbReference>
<gene>
    <name evidence="1" type="ORF">LY28_00377</name>
</gene>
<dbReference type="RefSeq" id="WP_242981118.1">
    <property type="nucleotide sequence ID" value="NZ_QKMR01000002.1"/>
</dbReference>
<proteinExistence type="predicted"/>
<keyword evidence="2" id="KW-1185">Reference proteome</keyword>
<evidence type="ECO:0000313" key="2">
    <source>
        <dbReference type="Proteomes" id="UP000248132"/>
    </source>
</evidence>
<organism evidence="1 2">
    <name type="scientific">Ruminiclostridium sufflavum DSM 19573</name>
    <dbReference type="NCBI Taxonomy" id="1121337"/>
    <lineage>
        <taxon>Bacteria</taxon>
        <taxon>Bacillati</taxon>
        <taxon>Bacillota</taxon>
        <taxon>Clostridia</taxon>
        <taxon>Eubacteriales</taxon>
        <taxon>Oscillospiraceae</taxon>
        <taxon>Ruminiclostridium</taxon>
    </lineage>
</organism>
<dbReference type="Pfam" id="PF14276">
    <property type="entry name" value="DUF4363"/>
    <property type="match status" value="1"/>
</dbReference>
<accession>A0A318XSW0</accession>
<dbReference type="EMBL" id="QKMR01000002">
    <property type="protein sequence ID" value="PYG89782.1"/>
    <property type="molecule type" value="Genomic_DNA"/>
</dbReference>
<evidence type="ECO:0000313" key="1">
    <source>
        <dbReference type="EMBL" id="PYG89782.1"/>
    </source>
</evidence>
<reference evidence="1 2" key="1">
    <citation type="submission" date="2018-06" db="EMBL/GenBank/DDBJ databases">
        <title>Genomic Encyclopedia of Type Strains, Phase I: the one thousand microbial genomes (KMG-I) project.</title>
        <authorList>
            <person name="Kyrpides N."/>
        </authorList>
    </citation>
    <scope>NUCLEOTIDE SEQUENCE [LARGE SCALE GENOMIC DNA]</scope>
    <source>
        <strain evidence="1 2">DSM 19573</strain>
    </source>
</reference>
<name>A0A318XSW0_9FIRM</name>
<sequence>MRKININTKTILLVACLLLSVIIPGLLSQRYLNCSAEKLDSSLKNASGFVDNKQWNNAEEQLYLFEAEWENTKFGWTMLLDHSEIDNIDNSYAKSKKYIEIQDFSSASAELQSLRHLVLHIPQREKFSINNIF</sequence>